<protein>
    <submittedName>
        <fullName evidence="1">Uncharacterized protein</fullName>
    </submittedName>
</protein>
<dbReference type="EMBL" id="GFWV01016758">
    <property type="protein sequence ID" value="MAA41486.1"/>
    <property type="molecule type" value="Transcribed_RNA"/>
</dbReference>
<reference evidence="1" key="1">
    <citation type="submission" date="2017-08" db="EMBL/GenBank/DDBJ databases">
        <title>Ornithodoros erraticus midgut genes differentially expressed after blood feeding.</title>
        <authorList>
            <person name="Oleaga A."/>
        </authorList>
    </citation>
    <scope>NUCLEOTIDE SEQUENCE</scope>
    <source>
        <strain evidence="1">Female</strain>
        <tissue evidence="1">Gut</tissue>
    </source>
</reference>
<evidence type="ECO:0000313" key="1">
    <source>
        <dbReference type="EMBL" id="MAA41486.1"/>
    </source>
</evidence>
<accession>A0A293MLX3</accession>
<name>A0A293MLX3_ORNER</name>
<proteinExistence type="predicted"/>
<organism evidence="1">
    <name type="scientific">Ornithodoros erraticus</name>
    <name type="common">European soft tick</name>
    <name type="synonym">Alectorobius erraticus</name>
    <dbReference type="NCBI Taxonomy" id="265619"/>
    <lineage>
        <taxon>Eukaryota</taxon>
        <taxon>Metazoa</taxon>
        <taxon>Ecdysozoa</taxon>
        <taxon>Arthropoda</taxon>
        <taxon>Chelicerata</taxon>
        <taxon>Arachnida</taxon>
        <taxon>Acari</taxon>
        <taxon>Parasitiformes</taxon>
        <taxon>Ixodida</taxon>
        <taxon>Ixodoidea</taxon>
        <taxon>Argasidae</taxon>
        <taxon>Ornithodorinae</taxon>
        <taxon>Ornithodoros</taxon>
    </lineage>
</organism>
<dbReference type="AlphaFoldDB" id="A0A293MLX3"/>
<sequence length="125" mass="14001">MLPCNTRSVHYSGCKVSKRSSMKNKSDPIVVLVNDDFNINAVAAPMQLNFFMCSILAANKLTTEVILYGNKRQSYRHVAIPLSHIKQPVSRKGLQTKAFLFWVSRSTAYSSPGHWQLKAFPNVTG</sequence>